<dbReference type="InterPro" id="IPR032692">
    <property type="entry name" value="YccS_N"/>
</dbReference>
<keyword evidence="1" id="KW-1133">Transmembrane helix</keyword>
<keyword evidence="1" id="KW-0812">Transmembrane</keyword>
<evidence type="ECO:0000313" key="3">
    <source>
        <dbReference type="EMBL" id="STQ82468.1"/>
    </source>
</evidence>
<gene>
    <name evidence="3" type="ORF">NCTC8105_04685</name>
</gene>
<accession>A0A377PP91</accession>
<organism evidence="3 4">
    <name type="scientific">Hafnia alvei</name>
    <dbReference type="NCBI Taxonomy" id="569"/>
    <lineage>
        <taxon>Bacteria</taxon>
        <taxon>Pseudomonadati</taxon>
        <taxon>Pseudomonadota</taxon>
        <taxon>Gammaproteobacteria</taxon>
        <taxon>Enterobacterales</taxon>
        <taxon>Hafniaceae</taxon>
        <taxon>Hafnia</taxon>
    </lineage>
</organism>
<keyword evidence="1" id="KW-0472">Membrane</keyword>
<dbReference type="Proteomes" id="UP000254821">
    <property type="component" value="Unassembled WGS sequence"/>
</dbReference>
<evidence type="ECO:0000313" key="4">
    <source>
        <dbReference type="Proteomes" id="UP000254821"/>
    </source>
</evidence>
<dbReference type="AlphaFoldDB" id="A0A377PP91"/>
<sequence length="93" mass="9986">MLGLALLLGVNGEISPLHARLMPAALVASIFTLSMAGSVPIWHGPLLYIVGTIWYGAFTWFLVPAVEGATDPRKPQPALRSAWRLHGSQIQPA</sequence>
<dbReference type="Pfam" id="PF12805">
    <property type="entry name" value="FUSC-like"/>
    <property type="match status" value="1"/>
</dbReference>
<evidence type="ECO:0000259" key="2">
    <source>
        <dbReference type="Pfam" id="PF12805"/>
    </source>
</evidence>
<proteinExistence type="predicted"/>
<protein>
    <submittedName>
        <fullName evidence="3">Integral membrane protein, YccS/YhfK family</fullName>
    </submittedName>
</protein>
<dbReference type="EMBL" id="UGHP01000001">
    <property type="protein sequence ID" value="STQ82468.1"/>
    <property type="molecule type" value="Genomic_DNA"/>
</dbReference>
<reference evidence="3 4" key="1">
    <citation type="submission" date="2018-06" db="EMBL/GenBank/DDBJ databases">
        <authorList>
            <consortium name="Pathogen Informatics"/>
            <person name="Doyle S."/>
        </authorList>
    </citation>
    <scope>NUCLEOTIDE SEQUENCE [LARGE SCALE GENOMIC DNA]</scope>
    <source>
        <strain evidence="3 4">NCTC8105</strain>
    </source>
</reference>
<feature type="domain" description="Integral membrane protein YccS N-terminal" evidence="2">
    <location>
        <begin position="1"/>
        <end position="61"/>
    </location>
</feature>
<name>A0A377PP91_HAFAL</name>
<feature type="transmembrane region" description="Helical" evidence="1">
    <location>
        <begin position="44"/>
        <end position="66"/>
    </location>
</feature>
<evidence type="ECO:0000256" key="1">
    <source>
        <dbReference type="SAM" id="Phobius"/>
    </source>
</evidence>